<dbReference type="EMBL" id="DS268921">
    <property type="protein sequence ID" value="EFP05252.1"/>
    <property type="molecule type" value="Genomic_DNA"/>
</dbReference>
<dbReference type="AlphaFoldDB" id="E3NLP3"/>
<feature type="region of interest" description="Disordered" evidence="1">
    <location>
        <begin position="131"/>
        <end position="178"/>
    </location>
</feature>
<dbReference type="HOGENOM" id="CLU_580376_0_0_1"/>
<reference evidence="2" key="1">
    <citation type="submission" date="2007-07" db="EMBL/GenBank/DDBJ databases">
        <title>PCAP assembly of the Caenorhabditis remanei genome.</title>
        <authorList>
            <consortium name="The Caenorhabditis remanei Sequencing Consortium"/>
            <person name="Wilson R.K."/>
        </authorList>
    </citation>
    <scope>NUCLEOTIDE SEQUENCE [LARGE SCALE GENOMIC DNA]</scope>
    <source>
        <strain evidence="2">PB4641</strain>
    </source>
</reference>
<evidence type="ECO:0000313" key="2">
    <source>
        <dbReference type="EMBL" id="EFP05252.1"/>
    </source>
</evidence>
<organism evidence="3">
    <name type="scientific">Caenorhabditis remanei</name>
    <name type="common">Caenorhabditis vulgaris</name>
    <dbReference type="NCBI Taxonomy" id="31234"/>
    <lineage>
        <taxon>Eukaryota</taxon>
        <taxon>Metazoa</taxon>
        <taxon>Ecdysozoa</taxon>
        <taxon>Nematoda</taxon>
        <taxon>Chromadorea</taxon>
        <taxon>Rhabditida</taxon>
        <taxon>Rhabditina</taxon>
        <taxon>Rhabditomorpha</taxon>
        <taxon>Rhabditoidea</taxon>
        <taxon>Rhabditidae</taxon>
        <taxon>Peloderinae</taxon>
        <taxon>Caenorhabditis</taxon>
    </lineage>
</organism>
<name>E3NLP3_CAERE</name>
<feature type="region of interest" description="Disordered" evidence="1">
    <location>
        <begin position="312"/>
        <end position="334"/>
    </location>
</feature>
<dbReference type="Proteomes" id="UP000008281">
    <property type="component" value="Unassembled WGS sequence"/>
</dbReference>
<dbReference type="InParanoid" id="E3NLP3"/>
<sequence>MSEGVDYGGGYESFDIPIGGDFIGNVNEEGSNNFDGGQTQQTPYKYPGELHQNQHAPLMDNGQYQQVQNMGGPVHQSPANQPQNYGCQHQNHQCVIPAQVQHPPLQMNQIQFFQSQQGHHGNQTLQSFPSPMASQIGQSDPLPPRHYPFSENSKPSPRYQPYPPVGFTGQAGTQHHKNHPMGPMTSTPIQFFHLQERQNPVDWPDVRNPGVNYYPQTPDSQKCYEQFDPPATPMIQDGMTSQQKQMNYPIENGSTQQDPSLWQTTEFNYGNNVINPAIPAGNYNQGPLAPVNATYHADAQDDPILNNDEMEVEEPAKRKKRGNRRNNVPTELQSKNRVYQNRCYAKRKIELYANIAKLEELKPVYQQNEASINEKKQFLLGTLGRDPLSIQVNHVLGQTRNDENYKIQLAAKEQAETNFHLAGLNYSNNPINKFAKAKSKKKYEMETVQTRVEVMEKEFVSLFYFCRKDRN</sequence>
<accession>E3NLP3</accession>
<keyword evidence="3" id="KW-1185">Reference proteome</keyword>
<evidence type="ECO:0000313" key="3">
    <source>
        <dbReference type="Proteomes" id="UP000008281"/>
    </source>
</evidence>
<protein>
    <submittedName>
        <fullName evidence="2">Uncharacterized protein</fullName>
    </submittedName>
</protein>
<evidence type="ECO:0000256" key="1">
    <source>
        <dbReference type="SAM" id="MobiDB-lite"/>
    </source>
</evidence>
<proteinExistence type="predicted"/>
<gene>
    <name evidence="2" type="ORF">CRE_21019</name>
</gene>